<dbReference type="GO" id="GO:0031267">
    <property type="term" value="F:small GTPase binding"/>
    <property type="evidence" value="ECO:0007669"/>
    <property type="project" value="InterPro"/>
</dbReference>
<gene>
    <name evidence="10" type="primary">8240095</name>
    <name evidence="9" type="ORF">Phum_PHUM179230</name>
</gene>
<dbReference type="InterPro" id="IPR001494">
    <property type="entry name" value="Importin-beta_N"/>
</dbReference>
<dbReference type="InterPro" id="IPR013598">
    <property type="entry name" value="Exportin-1/Importin-b-like"/>
</dbReference>
<evidence type="ECO:0000256" key="6">
    <source>
        <dbReference type="ARBA" id="ARBA00022927"/>
    </source>
</evidence>
<proteinExistence type="inferred from homology"/>
<dbReference type="InterPro" id="IPR011989">
    <property type="entry name" value="ARM-like"/>
</dbReference>
<dbReference type="GO" id="GO:0006611">
    <property type="term" value="P:protein export from nucleus"/>
    <property type="evidence" value="ECO:0007669"/>
    <property type="project" value="InterPro"/>
</dbReference>
<keyword evidence="11" id="KW-1185">Reference proteome</keyword>
<dbReference type="EnsemblMetazoa" id="PHUM179230-RA">
    <property type="protein sequence ID" value="PHUM179230-PA"/>
    <property type="gene ID" value="PHUM179230"/>
</dbReference>
<dbReference type="InterPro" id="IPR040016">
    <property type="entry name" value="XPO6"/>
</dbReference>
<dbReference type="GO" id="GO:0005049">
    <property type="term" value="F:nuclear export signal receptor activity"/>
    <property type="evidence" value="ECO:0007669"/>
    <property type="project" value="InterPro"/>
</dbReference>
<evidence type="ECO:0000256" key="3">
    <source>
        <dbReference type="ARBA" id="ARBA00009466"/>
    </source>
</evidence>
<dbReference type="Pfam" id="PF03810">
    <property type="entry name" value="IBN_N"/>
    <property type="match status" value="1"/>
</dbReference>
<dbReference type="EMBL" id="AAZO01002083">
    <property type="status" value="NOT_ANNOTATED_CDS"/>
    <property type="molecule type" value="Genomic_DNA"/>
</dbReference>
<evidence type="ECO:0000313" key="11">
    <source>
        <dbReference type="Proteomes" id="UP000009046"/>
    </source>
</evidence>
<dbReference type="Gene3D" id="1.25.10.10">
    <property type="entry name" value="Leucine-rich Repeat Variant"/>
    <property type="match status" value="1"/>
</dbReference>
<dbReference type="Pfam" id="PF08389">
    <property type="entry name" value="Xpo1"/>
    <property type="match status" value="1"/>
</dbReference>
<keyword evidence="5" id="KW-0963">Cytoplasm</keyword>
<evidence type="ECO:0000256" key="1">
    <source>
        <dbReference type="ARBA" id="ARBA00004123"/>
    </source>
</evidence>
<reference evidence="10" key="3">
    <citation type="submission" date="2021-02" db="UniProtKB">
        <authorList>
            <consortium name="EnsemblMetazoa"/>
        </authorList>
    </citation>
    <scope>IDENTIFICATION</scope>
    <source>
        <strain evidence="10">USDA</strain>
    </source>
</reference>
<evidence type="ECO:0000259" key="8">
    <source>
        <dbReference type="SMART" id="SM00913"/>
    </source>
</evidence>
<dbReference type="GeneID" id="8240095"/>
<feature type="domain" description="Importin N-terminal" evidence="8">
    <location>
        <begin position="49"/>
        <end position="115"/>
    </location>
</feature>
<evidence type="ECO:0000256" key="7">
    <source>
        <dbReference type="ARBA" id="ARBA00023242"/>
    </source>
</evidence>
<dbReference type="VEuPathDB" id="VectorBase:PHUM179230"/>
<organism>
    <name type="scientific">Pediculus humanus subsp. corporis</name>
    <name type="common">Body louse</name>
    <dbReference type="NCBI Taxonomy" id="121224"/>
    <lineage>
        <taxon>Eukaryota</taxon>
        <taxon>Metazoa</taxon>
        <taxon>Ecdysozoa</taxon>
        <taxon>Arthropoda</taxon>
        <taxon>Hexapoda</taxon>
        <taxon>Insecta</taxon>
        <taxon>Pterygota</taxon>
        <taxon>Neoptera</taxon>
        <taxon>Paraneoptera</taxon>
        <taxon>Psocodea</taxon>
        <taxon>Troctomorpha</taxon>
        <taxon>Phthiraptera</taxon>
        <taxon>Anoplura</taxon>
        <taxon>Pediculidae</taxon>
        <taxon>Pediculus</taxon>
    </lineage>
</organism>
<name>E0VGD6_PEDHC</name>
<dbReference type="OrthoDB" id="10261013at2759"/>
<evidence type="ECO:0000256" key="2">
    <source>
        <dbReference type="ARBA" id="ARBA00004496"/>
    </source>
</evidence>
<dbReference type="AlphaFoldDB" id="E0VGD6"/>
<keyword evidence="4" id="KW-0813">Transport</keyword>
<dbReference type="Proteomes" id="UP000009046">
    <property type="component" value="Unassembled WGS sequence"/>
</dbReference>
<dbReference type="InParanoid" id="E0VGD6"/>
<keyword evidence="7" id="KW-0539">Nucleus</keyword>
<comment type="subcellular location">
    <subcellularLocation>
        <location evidence="2">Cytoplasm</location>
    </subcellularLocation>
    <subcellularLocation>
        <location evidence="1">Nucleus</location>
    </subcellularLocation>
</comment>
<dbReference type="CTD" id="8240095"/>
<dbReference type="KEGG" id="phu:Phum_PHUM179230"/>
<reference evidence="9" key="2">
    <citation type="submission" date="2007-04" db="EMBL/GenBank/DDBJ databases">
        <title>The genome of the human body louse.</title>
        <authorList>
            <consortium name="The Human Body Louse Genome Consortium"/>
            <person name="Kirkness E."/>
            <person name="Walenz B."/>
            <person name="Hass B."/>
            <person name="Bruggner R."/>
            <person name="Strausberg R."/>
        </authorList>
    </citation>
    <scope>NUCLEOTIDE SEQUENCE</scope>
    <source>
        <strain evidence="9">USDA</strain>
    </source>
</reference>
<dbReference type="GO" id="GO:0005737">
    <property type="term" value="C:cytoplasm"/>
    <property type="evidence" value="ECO:0007669"/>
    <property type="project" value="UniProtKB-SubCell"/>
</dbReference>
<evidence type="ECO:0000256" key="5">
    <source>
        <dbReference type="ARBA" id="ARBA00022490"/>
    </source>
</evidence>
<evidence type="ECO:0000313" key="10">
    <source>
        <dbReference type="EnsemblMetazoa" id="PHUM179230-PA"/>
    </source>
</evidence>
<keyword evidence="6" id="KW-0653">Protein transport</keyword>
<accession>E0VGD6</accession>
<dbReference type="RefSeq" id="XP_002425180.1">
    <property type="nucleotide sequence ID" value="XM_002425135.1"/>
</dbReference>
<dbReference type="eggNOG" id="KOG2020">
    <property type="taxonomic scope" value="Eukaryota"/>
</dbReference>
<dbReference type="GO" id="GO:0005634">
    <property type="term" value="C:nucleus"/>
    <property type="evidence" value="ECO:0007669"/>
    <property type="project" value="UniProtKB-SubCell"/>
</dbReference>
<sequence>MNLLAIGFKPQLLFISLEINFLHNELNALEQLLNQFFDVKTANDKRQEIQKFLSNFQTQHGCWKLCVEYLALTRNQHVAIFCLTTIENIINKQWMCLSWEEKIQLKSMLYDYLLRNQKALTMCIKSKLVKSIVDIARLDWPHYYPDFFTNIFQLLEKSDTRFLGLLFMLITSEELIAPREDLSVDRKIELQKLLLAQMPDVFAILSGFLSNETILSDVQDCSLLLRVFTHLFSWVPATHVPHTVINFLFKIGSKTDKQDIALLAINTLNEMLYRHSVPPNRNEIVNHTMNLLQTLLSSITKLEECYLEKITEYLRLVLGMELCQNTEKQENLTSLLFATLSFTIQQPTFEFGFFKCLEIWMHLLEYSNSKKYVWLKINCMVFIIIHNFLRYQEVFISLAQHILKKIQFQENRMEMIKINNFITDEEDVSSWNAILKTSVNIIAVIADFQSNEILQLVFEQWVQLCGLYGHIFQADNFSAAIQDHILIHSLLIDLSTLTQAVGLLYPQCTGESWKEEPKFTIARLSVQHLLTLQELTKKAQCHSLPVNIKLAFQNLHAEVLASLKSWCYWLPLLHTEVSTKSILNDYVTGILNGCIPLLNPGSPTVLQHCSAHLLSTITSTVRPYCFWNQEGIKFLFSSNLDHLQKEDRYLIQGSLVNCLILKWPNIEDQMWDHRLKLLTSYIDQLTSSFTALPLQFNLQFKPLIITTLQTLQYIIMLYKSEGTKSKKLLCVAFQKSVDHSLALFPVYVRDPEVNQEILQFFLILLECLQQQVGVAFTQVTVQTFMDAYTRQQLQVSLAHENGGGLQQLLQILDLVVQTPGLSASKLTPMTVNLCLQLSEPILAPAVSPTVQESLFQLVYNILVHKWHYFFKTTLEADLRRKEFLQLMKSIGQSLFLQNIDLFRQNLKNLERLNLKWNLYCKEVFKKDLHTEFLKALLNILISKSHSLVKEEIAVVIYNLIIVDTDEFFNSFLPNYLDSFDGLNTTQKTILLDNFSREPDMPSMTQNIFRLTNDLICYQLCNSTLPLDIVKSN</sequence>
<dbReference type="SUPFAM" id="SSF48371">
    <property type="entry name" value="ARM repeat"/>
    <property type="match status" value="1"/>
</dbReference>
<protein>
    <recommendedName>
        <fullName evidence="8">Importin N-terminal domain-containing protein</fullName>
    </recommendedName>
</protein>
<comment type="similarity">
    <text evidence="3">Belongs to the exportin family.</text>
</comment>
<dbReference type="EMBL" id="DS235138">
    <property type="protein sequence ID" value="EEB12442.1"/>
    <property type="molecule type" value="Genomic_DNA"/>
</dbReference>
<dbReference type="PANTHER" id="PTHR21452:SF4">
    <property type="entry name" value="EXPORTIN-6"/>
    <property type="match status" value="1"/>
</dbReference>
<dbReference type="STRING" id="121224.E0VGD6"/>
<evidence type="ECO:0000256" key="4">
    <source>
        <dbReference type="ARBA" id="ARBA00022448"/>
    </source>
</evidence>
<dbReference type="PANTHER" id="PTHR21452">
    <property type="entry name" value="EXPORTIN-6"/>
    <property type="match status" value="1"/>
</dbReference>
<dbReference type="FunCoup" id="E0VGD6">
    <property type="interactions" value="1638"/>
</dbReference>
<dbReference type="OMA" id="KITRFNH"/>
<evidence type="ECO:0000313" key="9">
    <source>
        <dbReference type="EMBL" id="EEB12442.1"/>
    </source>
</evidence>
<dbReference type="InterPro" id="IPR016024">
    <property type="entry name" value="ARM-type_fold"/>
</dbReference>
<reference evidence="9" key="1">
    <citation type="submission" date="2007-04" db="EMBL/GenBank/DDBJ databases">
        <title>Annotation of Pediculus humanus corporis strain USDA.</title>
        <authorList>
            <person name="Kirkness E."/>
            <person name="Hannick L."/>
            <person name="Hass B."/>
            <person name="Bruggner R."/>
            <person name="Lawson D."/>
            <person name="Bidwell S."/>
            <person name="Joardar V."/>
            <person name="Caler E."/>
            <person name="Walenz B."/>
            <person name="Inman J."/>
            <person name="Schobel S."/>
            <person name="Galinsky K."/>
            <person name="Amedeo P."/>
            <person name="Strausberg R."/>
        </authorList>
    </citation>
    <scope>NUCLEOTIDE SEQUENCE</scope>
    <source>
        <strain evidence="9">USDA</strain>
    </source>
</reference>
<dbReference type="SMART" id="SM00913">
    <property type="entry name" value="IBN_N"/>
    <property type="match status" value="1"/>
</dbReference>
<dbReference type="HOGENOM" id="CLU_004473_0_0_1"/>